<evidence type="ECO:0000313" key="10">
    <source>
        <dbReference type="EMBL" id="PIS29626.1"/>
    </source>
</evidence>
<proteinExistence type="inferred from homology"/>
<evidence type="ECO:0000256" key="5">
    <source>
        <dbReference type="ARBA" id="ARBA00023274"/>
    </source>
</evidence>
<organism evidence="10 11">
    <name type="scientific">Candidatus Saganbacteria bacterium CG08_land_8_20_14_0_20_45_16</name>
    <dbReference type="NCBI Taxonomy" id="2014293"/>
    <lineage>
        <taxon>Bacteria</taxon>
        <taxon>Bacillati</taxon>
        <taxon>Saganbacteria</taxon>
    </lineage>
</organism>
<evidence type="ECO:0000256" key="3">
    <source>
        <dbReference type="ARBA" id="ARBA00022884"/>
    </source>
</evidence>
<dbReference type="GO" id="GO:0015935">
    <property type="term" value="C:small ribosomal subunit"/>
    <property type="evidence" value="ECO:0007669"/>
    <property type="project" value="TreeGrafter"/>
</dbReference>
<evidence type="ECO:0000256" key="4">
    <source>
        <dbReference type="ARBA" id="ARBA00022980"/>
    </source>
</evidence>
<evidence type="ECO:0000256" key="8">
    <source>
        <dbReference type="RuleBase" id="RU003830"/>
    </source>
</evidence>
<dbReference type="NCBIfam" id="TIGR03631">
    <property type="entry name" value="uS13_bact"/>
    <property type="match status" value="1"/>
</dbReference>
<comment type="similarity">
    <text evidence="1 7 8">Belongs to the universal ribosomal protein uS13 family.</text>
</comment>
<dbReference type="GO" id="GO:0003735">
    <property type="term" value="F:structural constituent of ribosome"/>
    <property type="evidence" value="ECO:0007669"/>
    <property type="project" value="InterPro"/>
</dbReference>
<dbReference type="Pfam" id="PF00416">
    <property type="entry name" value="Ribosomal_S13"/>
    <property type="match status" value="2"/>
</dbReference>
<protein>
    <recommendedName>
        <fullName evidence="6 7">Small ribosomal subunit protein uS13</fullName>
    </recommendedName>
</protein>
<accession>A0A2H0XXG5</accession>
<dbReference type="PIRSF" id="PIRSF002134">
    <property type="entry name" value="Ribosomal_S13"/>
    <property type="match status" value="1"/>
</dbReference>
<dbReference type="PROSITE" id="PS50159">
    <property type="entry name" value="RIBOSOMAL_S13_2"/>
    <property type="match status" value="1"/>
</dbReference>
<dbReference type="Gene3D" id="4.10.910.10">
    <property type="entry name" value="30s ribosomal protein s13, domain 2"/>
    <property type="match status" value="1"/>
</dbReference>
<comment type="subunit">
    <text evidence="7">Part of the 30S ribosomal subunit. Forms a loose heterodimer with protein S19. Forms two bridges to the 50S subunit in the 70S ribosome.</text>
</comment>
<dbReference type="FunFam" id="1.10.8.50:FF:000001">
    <property type="entry name" value="30S ribosomal protein S13"/>
    <property type="match status" value="1"/>
</dbReference>
<dbReference type="PANTHER" id="PTHR10871:SF1">
    <property type="entry name" value="SMALL RIBOSOMAL SUBUNIT PROTEIN US13M"/>
    <property type="match status" value="1"/>
</dbReference>
<gene>
    <name evidence="7" type="primary">rpsM</name>
    <name evidence="10" type="ORF">COT42_04855</name>
</gene>
<dbReference type="AlphaFoldDB" id="A0A2H0XXG5"/>
<dbReference type="EMBL" id="PEYM01000077">
    <property type="protein sequence ID" value="PIS29626.1"/>
    <property type="molecule type" value="Genomic_DNA"/>
</dbReference>
<sequence length="126" mass="14213">MARIVGVELPPNKNIRIALTYIYGIGTTLSGQILTEAGIDLTRKVKELNDAEVLAIREAIKRCSVEGDLRKEISMNVKRLIEIGTYRGARHRKNLPARGQRTRTNSRTRRGKRQTVGSGRKKEEKT</sequence>
<dbReference type="GO" id="GO:0006412">
    <property type="term" value="P:translation"/>
    <property type="evidence" value="ECO:0007669"/>
    <property type="project" value="UniProtKB-UniRule"/>
</dbReference>
<dbReference type="HAMAP" id="MF_01315">
    <property type="entry name" value="Ribosomal_uS13"/>
    <property type="match status" value="1"/>
</dbReference>
<feature type="region of interest" description="Disordered" evidence="9">
    <location>
        <begin position="89"/>
        <end position="126"/>
    </location>
</feature>
<keyword evidence="2 7" id="KW-0699">rRNA-binding</keyword>
<evidence type="ECO:0000256" key="7">
    <source>
        <dbReference type="HAMAP-Rule" id="MF_01315"/>
    </source>
</evidence>
<evidence type="ECO:0000256" key="9">
    <source>
        <dbReference type="SAM" id="MobiDB-lite"/>
    </source>
</evidence>
<dbReference type="GO" id="GO:0019843">
    <property type="term" value="F:rRNA binding"/>
    <property type="evidence" value="ECO:0007669"/>
    <property type="project" value="UniProtKB-UniRule"/>
</dbReference>
<evidence type="ECO:0000313" key="11">
    <source>
        <dbReference type="Proteomes" id="UP000231343"/>
    </source>
</evidence>
<keyword evidence="3 7" id="KW-0694">RNA-binding</keyword>
<comment type="function">
    <text evidence="7">Located at the top of the head of the 30S subunit, it contacts several helices of the 16S rRNA. In the 70S ribosome it contacts the 23S rRNA (bridge B1a) and protein L5 of the 50S subunit (bridge B1b), connecting the 2 subunits; these bridges are implicated in subunit movement. Contacts the tRNAs in the A and P-sites.</text>
</comment>
<dbReference type="Proteomes" id="UP000231343">
    <property type="component" value="Unassembled WGS sequence"/>
</dbReference>
<evidence type="ECO:0000256" key="6">
    <source>
        <dbReference type="ARBA" id="ARBA00035166"/>
    </source>
</evidence>
<dbReference type="GO" id="GO:0005829">
    <property type="term" value="C:cytosol"/>
    <property type="evidence" value="ECO:0007669"/>
    <property type="project" value="TreeGrafter"/>
</dbReference>
<evidence type="ECO:0000256" key="2">
    <source>
        <dbReference type="ARBA" id="ARBA00022730"/>
    </source>
</evidence>
<reference evidence="10 11" key="1">
    <citation type="submission" date="2017-09" db="EMBL/GenBank/DDBJ databases">
        <title>Depth-based differentiation of microbial function through sediment-hosted aquifers and enrichment of novel symbionts in the deep terrestrial subsurface.</title>
        <authorList>
            <person name="Probst A.J."/>
            <person name="Ladd B."/>
            <person name="Jarett J.K."/>
            <person name="Geller-Mcgrath D.E."/>
            <person name="Sieber C.M."/>
            <person name="Emerson J.B."/>
            <person name="Anantharaman K."/>
            <person name="Thomas B.C."/>
            <person name="Malmstrom R."/>
            <person name="Stieglmeier M."/>
            <person name="Klingl A."/>
            <person name="Woyke T."/>
            <person name="Ryan C.M."/>
            <person name="Banfield J.F."/>
        </authorList>
    </citation>
    <scope>NUCLEOTIDE SEQUENCE [LARGE SCALE GENOMIC DNA]</scope>
    <source>
        <strain evidence="10">CG08_land_8_20_14_0_20_45_16</strain>
    </source>
</reference>
<keyword evidence="4 7" id="KW-0689">Ribosomal protein</keyword>
<keyword evidence="7" id="KW-0820">tRNA-binding</keyword>
<comment type="caution">
    <text evidence="10">The sequence shown here is derived from an EMBL/GenBank/DDBJ whole genome shotgun (WGS) entry which is preliminary data.</text>
</comment>
<feature type="compositionally biased region" description="Basic residues" evidence="9">
    <location>
        <begin position="89"/>
        <end position="113"/>
    </location>
</feature>
<dbReference type="Gene3D" id="1.10.8.50">
    <property type="match status" value="1"/>
</dbReference>
<dbReference type="InterPro" id="IPR019980">
    <property type="entry name" value="Ribosomal_uS13_bac-type"/>
</dbReference>
<dbReference type="PANTHER" id="PTHR10871">
    <property type="entry name" value="30S RIBOSOMAL PROTEIN S13/40S RIBOSOMAL PROTEIN S18"/>
    <property type="match status" value="1"/>
</dbReference>
<evidence type="ECO:0000256" key="1">
    <source>
        <dbReference type="ARBA" id="ARBA00008080"/>
    </source>
</evidence>
<dbReference type="InterPro" id="IPR001892">
    <property type="entry name" value="Ribosomal_uS13"/>
</dbReference>
<dbReference type="SUPFAM" id="SSF46946">
    <property type="entry name" value="S13-like H2TH domain"/>
    <property type="match status" value="1"/>
</dbReference>
<name>A0A2H0XXG5_UNCSA</name>
<dbReference type="InterPro" id="IPR010979">
    <property type="entry name" value="Ribosomal_uS13-like_H2TH"/>
</dbReference>
<keyword evidence="5 7" id="KW-0687">Ribonucleoprotein</keyword>
<dbReference type="GO" id="GO:0000049">
    <property type="term" value="F:tRNA binding"/>
    <property type="evidence" value="ECO:0007669"/>
    <property type="project" value="UniProtKB-UniRule"/>
</dbReference>
<dbReference type="InterPro" id="IPR027437">
    <property type="entry name" value="Rbsml_uS13_C"/>
</dbReference>